<name>A0A0L0MJR2_9BURK</name>
<evidence type="ECO:0000313" key="2">
    <source>
        <dbReference type="EMBL" id="KND62254.1"/>
    </source>
</evidence>
<keyword evidence="3" id="KW-1185">Reference proteome</keyword>
<evidence type="ECO:0008006" key="4">
    <source>
        <dbReference type="Google" id="ProtNLM"/>
    </source>
</evidence>
<protein>
    <recommendedName>
        <fullName evidence="4">Transmembrane protein</fullName>
    </recommendedName>
</protein>
<dbReference type="EMBL" id="LFJJ01000003">
    <property type="protein sequence ID" value="KND62254.1"/>
    <property type="molecule type" value="Genomic_DNA"/>
</dbReference>
<dbReference type="PATRIC" id="fig|242163.4.peg.4085"/>
<evidence type="ECO:0000313" key="3">
    <source>
        <dbReference type="Proteomes" id="UP000036959"/>
    </source>
</evidence>
<feature type="transmembrane region" description="Helical" evidence="1">
    <location>
        <begin position="64"/>
        <end position="83"/>
    </location>
</feature>
<sequence>MNLMNIVSGTPVWVWVLLGVLVSRGMKALKGGTAPLSKLAVVPLAFAAWGVLHLLSDRASGPDAWMMWAAGALLGAGIGAMLAKRSGLSVNRAARTITLPGSAVPLALIVVTFATKFWLGYELATTHVVVDAGFVVLSALVSGVTAGIFAGRFLIYWLVLRPTAPVAFEGA</sequence>
<comment type="caution">
    <text evidence="2">The sequence shown here is derived from an EMBL/GenBank/DDBJ whole genome shotgun (WGS) entry which is preliminary data.</text>
</comment>
<accession>A0A0L0MJR2</accession>
<feature type="transmembrane region" description="Helical" evidence="1">
    <location>
        <begin position="35"/>
        <end position="52"/>
    </location>
</feature>
<feature type="transmembrane region" description="Helical" evidence="1">
    <location>
        <begin position="103"/>
        <end position="121"/>
    </location>
</feature>
<keyword evidence="1" id="KW-0472">Membrane</keyword>
<dbReference type="AlphaFoldDB" id="A0A0L0MJR2"/>
<feature type="transmembrane region" description="Helical" evidence="1">
    <location>
        <begin position="133"/>
        <end position="159"/>
    </location>
</feature>
<feature type="transmembrane region" description="Helical" evidence="1">
    <location>
        <begin position="6"/>
        <end position="23"/>
    </location>
</feature>
<reference evidence="3" key="1">
    <citation type="submission" date="2015-06" db="EMBL/GenBank/DDBJ databases">
        <title>Comparative genomics of Burkholderia leaf nodule symbionts.</title>
        <authorList>
            <person name="Carlier A."/>
            <person name="Eberl L."/>
            <person name="Pinto-Carbo M."/>
        </authorList>
    </citation>
    <scope>NUCLEOTIDE SEQUENCE [LARGE SCALE GENOMIC DNA]</scope>
    <source>
        <strain evidence="3">UZHbot4</strain>
    </source>
</reference>
<proteinExistence type="predicted"/>
<dbReference type="OrthoDB" id="3034721at2"/>
<gene>
    <name evidence="2" type="ORF">BVER_01910</name>
</gene>
<dbReference type="RefSeq" id="WP_050451806.1">
    <property type="nucleotide sequence ID" value="NZ_LFJJ01000003.1"/>
</dbReference>
<organism evidence="2 3">
    <name type="scientific">Candidatus Burkholderia verschuerenii</name>
    <dbReference type="NCBI Taxonomy" id="242163"/>
    <lineage>
        <taxon>Bacteria</taxon>
        <taxon>Pseudomonadati</taxon>
        <taxon>Pseudomonadota</taxon>
        <taxon>Betaproteobacteria</taxon>
        <taxon>Burkholderiales</taxon>
        <taxon>Burkholderiaceae</taxon>
        <taxon>Burkholderia</taxon>
    </lineage>
</organism>
<dbReference type="Pfam" id="PF20327">
    <property type="entry name" value="DUF6622"/>
    <property type="match status" value="1"/>
</dbReference>
<evidence type="ECO:0000256" key="1">
    <source>
        <dbReference type="SAM" id="Phobius"/>
    </source>
</evidence>
<dbReference type="InterPro" id="IPR046730">
    <property type="entry name" value="DUF6622"/>
</dbReference>
<keyword evidence="1" id="KW-0812">Transmembrane</keyword>
<dbReference type="Proteomes" id="UP000036959">
    <property type="component" value="Unassembled WGS sequence"/>
</dbReference>
<keyword evidence="1" id="KW-1133">Transmembrane helix</keyword>